<evidence type="ECO:0000256" key="1">
    <source>
        <dbReference type="SAM" id="MobiDB-lite"/>
    </source>
</evidence>
<protein>
    <submittedName>
        <fullName evidence="2">Uncharacterized protein</fullName>
    </submittedName>
</protein>
<feature type="compositionally biased region" description="Basic and acidic residues" evidence="1">
    <location>
        <begin position="245"/>
        <end position="266"/>
    </location>
</feature>
<dbReference type="AlphaFoldDB" id="A0A9W5PXW0"/>
<feature type="region of interest" description="Disordered" evidence="1">
    <location>
        <begin position="219"/>
        <end position="266"/>
    </location>
</feature>
<sequence length="266" mass="30093">MRKQKKRMDQLKPVNVVTTAAIVATTLFTPIVDVLPGKYNIVHAEETQNPANYHVIDSSNNWEGIFQYTSRPYFPENMGTYKRFKIQDGTRAVYVDLEYYPKVAVETKIRFDADAVIRFHWIEYDFSKGEWNRSDRVNISPDAPKPKAGEWGVWKVTHDQSTKKNTYYLNGQLIGVIDADTLQLKNKTLIQNTVNQNGNSGYVDVEYVYTSDSAISNEKPVITGEDNTTIEQGTSFDPLSGMGATDKEDGDLTGKLKITENNVDSK</sequence>
<dbReference type="InterPro" id="IPR013783">
    <property type="entry name" value="Ig-like_fold"/>
</dbReference>
<dbReference type="Gene3D" id="2.60.40.10">
    <property type="entry name" value="Immunoglobulins"/>
    <property type="match status" value="1"/>
</dbReference>
<evidence type="ECO:0000313" key="3">
    <source>
        <dbReference type="Proteomes" id="UP000014023"/>
    </source>
</evidence>
<evidence type="ECO:0000313" key="2">
    <source>
        <dbReference type="EMBL" id="EOO59223.1"/>
    </source>
</evidence>
<dbReference type="EMBL" id="AHFL01000075">
    <property type="protein sequence ID" value="EOO59223.1"/>
    <property type="molecule type" value="Genomic_DNA"/>
</dbReference>
<gene>
    <name evidence="2" type="ORF">IKE_06199</name>
</gene>
<reference evidence="2 3" key="1">
    <citation type="submission" date="2012-12" db="EMBL/GenBank/DDBJ databases">
        <title>The Genome Sequence of Bacillus cereus VD196.</title>
        <authorList>
            <consortium name="The Broad Institute Genome Sequencing Platform"/>
            <consortium name="The Broad Institute Genome Sequencing Center for Infectious Disease"/>
            <person name="Feldgarden M."/>
            <person name="Van der Auwera G.A."/>
            <person name="Mahillon J."/>
            <person name="Duprez V."/>
            <person name="Timmery S."/>
            <person name="Mattelet C."/>
            <person name="Dierick K."/>
            <person name="Sun M."/>
            <person name="Yu Z."/>
            <person name="Zhu L."/>
            <person name="Hu X."/>
            <person name="Shank E.B."/>
            <person name="Swiecicka I."/>
            <person name="Hansen B.M."/>
            <person name="Andrup L."/>
            <person name="Walker B."/>
            <person name="Young S.K."/>
            <person name="Zeng Q."/>
            <person name="Gargeya S."/>
            <person name="Fitzgerald M."/>
            <person name="Haas B."/>
            <person name="Abouelleil A."/>
            <person name="Alvarado L."/>
            <person name="Arachchi H.M."/>
            <person name="Berlin A.M."/>
            <person name="Chapman S.B."/>
            <person name="Dewar J."/>
            <person name="Goldberg J."/>
            <person name="Griggs A."/>
            <person name="Gujja S."/>
            <person name="Hansen M."/>
            <person name="Howarth C."/>
            <person name="Imamovic A."/>
            <person name="Larimer J."/>
            <person name="McCowan C."/>
            <person name="Murphy C."/>
            <person name="Neiman D."/>
            <person name="Pearson M."/>
            <person name="Priest M."/>
            <person name="Roberts A."/>
            <person name="Saif S."/>
            <person name="Shea T."/>
            <person name="Sisk P."/>
            <person name="Sykes S."/>
            <person name="Wortman J."/>
            <person name="Nusbaum C."/>
            <person name="Birren B."/>
        </authorList>
    </citation>
    <scope>NUCLEOTIDE SEQUENCE [LARGE SCALE GENOMIC DNA]</scope>
    <source>
        <strain evidence="2 3">VD196</strain>
    </source>
</reference>
<name>A0A9W5PXW0_BACCE</name>
<feature type="compositionally biased region" description="Polar residues" evidence="1">
    <location>
        <begin position="225"/>
        <end position="237"/>
    </location>
</feature>
<dbReference type="Proteomes" id="UP000014023">
    <property type="component" value="Unassembled WGS sequence"/>
</dbReference>
<feature type="non-terminal residue" evidence="2">
    <location>
        <position position="266"/>
    </location>
</feature>
<proteinExistence type="predicted"/>
<accession>A0A9W5PXW0</accession>
<comment type="caution">
    <text evidence="2">The sequence shown here is derived from an EMBL/GenBank/DDBJ whole genome shotgun (WGS) entry which is preliminary data.</text>
</comment>
<organism evidence="2 3">
    <name type="scientific">Bacillus cereus VD196</name>
    <dbReference type="NCBI Taxonomy" id="1053243"/>
    <lineage>
        <taxon>Bacteria</taxon>
        <taxon>Bacillati</taxon>
        <taxon>Bacillota</taxon>
        <taxon>Bacilli</taxon>
        <taxon>Bacillales</taxon>
        <taxon>Bacillaceae</taxon>
        <taxon>Bacillus</taxon>
        <taxon>Bacillus cereus group</taxon>
    </lineage>
</organism>